<organism evidence="2">
    <name type="scientific">Rhizophora mucronata</name>
    <name type="common">Asiatic mangrove</name>
    <dbReference type="NCBI Taxonomy" id="61149"/>
    <lineage>
        <taxon>Eukaryota</taxon>
        <taxon>Viridiplantae</taxon>
        <taxon>Streptophyta</taxon>
        <taxon>Embryophyta</taxon>
        <taxon>Tracheophyta</taxon>
        <taxon>Spermatophyta</taxon>
        <taxon>Magnoliopsida</taxon>
        <taxon>eudicotyledons</taxon>
        <taxon>Gunneridae</taxon>
        <taxon>Pentapetalae</taxon>
        <taxon>rosids</taxon>
        <taxon>fabids</taxon>
        <taxon>Malpighiales</taxon>
        <taxon>Rhizophoraceae</taxon>
        <taxon>Rhizophora</taxon>
    </lineage>
</organism>
<protein>
    <submittedName>
        <fullName evidence="2">Uncharacterized protein</fullName>
    </submittedName>
</protein>
<feature type="region of interest" description="Disordered" evidence="1">
    <location>
        <begin position="1"/>
        <end position="27"/>
    </location>
</feature>
<dbReference type="AlphaFoldDB" id="A0A2P2PXD3"/>
<sequence>MQSLRIKSTKKHPEKKNQKQTLKTQKV</sequence>
<evidence type="ECO:0000256" key="1">
    <source>
        <dbReference type="SAM" id="MobiDB-lite"/>
    </source>
</evidence>
<evidence type="ECO:0000313" key="2">
    <source>
        <dbReference type="EMBL" id="MBX59355.1"/>
    </source>
</evidence>
<reference evidence="2" key="1">
    <citation type="submission" date="2018-02" db="EMBL/GenBank/DDBJ databases">
        <title>Rhizophora mucronata_Transcriptome.</title>
        <authorList>
            <person name="Meera S.P."/>
            <person name="Sreeshan A."/>
            <person name="Augustine A."/>
        </authorList>
    </citation>
    <scope>NUCLEOTIDE SEQUENCE</scope>
    <source>
        <tissue evidence="2">Leaf</tissue>
    </source>
</reference>
<proteinExistence type="predicted"/>
<accession>A0A2P2PXD3</accession>
<name>A0A2P2PXD3_RHIMU</name>
<dbReference type="EMBL" id="GGEC01078871">
    <property type="protein sequence ID" value="MBX59355.1"/>
    <property type="molecule type" value="Transcribed_RNA"/>
</dbReference>